<keyword evidence="2" id="KW-1185">Reference proteome</keyword>
<evidence type="ECO:0000313" key="1">
    <source>
        <dbReference type="EMBL" id="QHB43426.1"/>
    </source>
</evidence>
<reference evidence="1 2" key="1">
    <citation type="submission" date="2019-09" db="EMBL/GenBank/DDBJ databases">
        <title>Isolation and Characterization of a Novel Bacteriophage SFP17 Infecting Shigella flexneri.</title>
        <authorList>
            <person name="Lee J.-H."/>
            <person name="Lee J.-S."/>
        </authorList>
    </citation>
    <scope>NUCLEOTIDE SEQUENCE [LARGE SCALE GENOMIC DNA]</scope>
</reference>
<sequence length="103" mass="11929">MARLPRNNGDMQVFTVRRIAFFIGEYMEKYKLTFMFNSMVMNPLNGYACNSFSVTVNEDEIDDDGKFIRIGDYIYPIHNINCIKREIVNDEVQSKADNQTNGA</sequence>
<dbReference type="EMBL" id="MN432485">
    <property type="protein sequence ID" value="QHB43426.1"/>
    <property type="molecule type" value="Genomic_DNA"/>
</dbReference>
<gene>
    <name evidence="1" type="ORF">SFP17_055</name>
</gene>
<name>A0AAE6V4X8_9CAUD</name>
<proteinExistence type="predicted"/>
<organism evidence="1 2">
    <name type="scientific">Shigella phage SFP17</name>
    <dbReference type="NCBI Taxonomy" id="2692510"/>
    <lineage>
        <taxon>Viruses</taxon>
        <taxon>Duplodnaviria</taxon>
        <taxon>Heunggongvirae</taxon>
        <taxon>Uroviricota</taxon>
        <taxon>Caudoviricetes</taxon>
        <taxon>Drexlerviridae</taxon>
        <taxon>Tempevirinae</taxon>
        <taxon>Hanrivervirus</taxon>
        <taxon>Hanrivervirus SFP17</taxon>
    </lineage>
</organism>
<protein>
    <submittedName>
        <fullName evidence="1">Uncharacterized protein</fullName>
    </submittedName>
</protein>
<evidence type="ECO:0000313" key="2">
    <source>
        <dbReference type="Proteomes" id="UP000827833"/>
    </source>
</evidence>
<accession>A0AAE6V4X8</accession>
<dbReference type="Proteomes" id="UP000827833">
    <property type="component" value="Segment"/>
</dbReference>